<name>A0A0G3IHJ7_9BURK</name>
<keyword evidence="3" id="KW-1185">Reference proteome</keyword>
<evidence type="ECO:0000313" key="3">
    <source>
        <dbReference type="Proteomes" id="UP000035050"/>
    </source>
</evidence>
<gene>
    <name evidence="2" type="ORF">MB84_27770</name>
</gene>
<dbReference type="EMBL" id="CP011518">
    <property type="protein sequence ID" value="AKK24640.1"/>
    <property type="molecule type" value="Genomic_DNA"/>
</dbReference>
<protein>
    <submittedName>
        <fullName evidence="2">Uncharacterized protein</fullName>
    </submittedName>
</protein>
<sequence length="101" mass="11416">MSPPEPHGVRPRDARGNGTRARRGKEHAWARTAKPHRAQIIAHSRAQSRERARGLHRAKAARVVWRPLDRERIANAWRNRRPGVADARWSVCRHGAGSTAV</sequence>
<dbReference type="AlphaFoldDB" id="A0A0G3IHJ7"/>
<accession>A0A0G3IHJ7</accession>
<organism evidence="2 3">
    <name type="scientific">Pandoraea oxalativorans</name>
    <dbReference type="NCBI Taxonomy" id="573737"/>
    <lineage>
        <taxon>Bacteria</taxon>
        <taxon>Pseudomonadati</taxon>
        <taxon>Pseudomonadota</taxon>
        <taxon>Betaproteobacteria</taxon>
        <taxon>Burkholderiales</taxon>
        <taxon>Burkholderiaceae</taxon>
        <taxon>Pandoraea</taxon>
    </lineage>
</organism>
<geneLocation type="plasmid" evidence="2 3">
    <name>pPO70-1</name>
</geneLocation>
<proteinExistence type="predicted"/>
<evidence type="ECO:0000256" key="1">
    <source>
        <dbReference type="SAM" id="MobiDB-lite"/>
    </source>
</evidence>
<dbReference type="PATRIC" id="fig|573737.6.peg.5416"/>
<feature type="region of interest" description="Disordered" evidence="1">
    <location>
        <begin position="1"/>
        <end position="34"/>
    </location>
</feature>
<dbReference type="Proteomes" id="UP000035050">
    <property type="component" value="Plasmid pPO70-1"/>
</dbReference>
<reference evidence="2" key="1">
    <citation type="submission" date="2016-06" db="EMBL/GenBank/DDBJ databases">
        <title>Pandoraea oxalativorans DSM 23570 Genome Sequencing.</title>
        <authorList>
            <person name="Ee R."/>
            <person name="Lim Y.-L."/>
            <person name="Yong D."/>
            <person name="Yin W.-F."/>
            <person name="Chan K.-G."/>
        </authorList>
    </citation>
    <scope>NUCLEOTIDE SEQUENCE</scope>
    <source>
        <strain evidence="2">DSM 23570</strain>
        <plasmid evidence="2">pPO70-1</plasmid>
    </source>
</reference>
<evidence type="ECO:0000313" key="2">
    <source>
        <dbReference type="EMBL" id="AKK24640.1"/>
    </source>
</evidence>
<keyword evidence="2" id="KW-0614">Plasmid</keyword>
<dbReference type="KEGG" id="pox:MB84_27770"/>